<feature type="transmembrane region" description="Helical" evidence="10">
    <location>
        <begin position="215"/>
        <end position="234"/>
    </location>
</feature>
<feature type="transmembrane region" description="Helical" evidence="10">
    <location>
        <begin position="427"/>
        <end position="445"/>
    </location>
</feature>
<dbReference type="GeneID" id="63459355"/>
<evidence type="ECO:0000313" key="11">
    <source>
        <dbReference type="EMBL" id="SNV20896.1"/>
    </source>
</evidence>
<dbReference type="NCBIfam" id="TIGR00905">
    <property type="entry name" value="2A0302"/>
    <property type="match status" value="1"/>
</dbReference>
<keyword evidence="8 10" id="KW-0472">Membrane</keyword>
<feature type="transmembrane region" description="Helical" evidence="10">
    <location>
        <begin position="342"/>
        <end position="363"/>
    </location>
</feature>
<dbReference type="InterPro" id="IPR002293">
    <property type="entry name" value="AA/rel_permease1"/>
</dbReference>
<dbReference type="RefSeq" id="WP_197697070.1">
    <property type="nucleotide sequence ID" value="NZ_LT906453.1"/>
</dbReference>
<dbReference type="PIRSF" id="PIRSF006060">
    <property type="entry name" value="AA_transporter"/>
    <property type="match status" value="1"/>
</dbReference>
<dbReference type="Proteomes" id="UP000242637">
    <property type="component" value="Chromosome 1"/>
</dbReference>
<dbReference type="Gene3D" id="1.20.1740.10">
    <property type="entry name" value="Amino acid/polyamine transporter I"/>
    <property type="match status" value="1"/>
</dbReference>
<dbReference type="GO" id="GO:0005886">
    <property type="term" value="C:plasma membrane"/>
    <property type="evidence" value="ECO:0007669"/>
    <property type="project" value="UniProtKB-SubCell"/>
</dbReference>
<gene>
    <name evidence="11" type="primary">arcD</name>
    <name evidence="11" type="ORF">SAMEA4475696_01120</name>
</gene>
<feature type="transmembrane region" description="Helical" evidence="10">
    <location>
        <begin position="404"/>
        <end position="421"/>
    </location>
</feature>
<dbReference type="InterPro" id="IPR050367">
    <property type="entry name" value="APC_superfamily"/>
</dbReference>
<keyword evidence="3" id="KW-0813">Transport</keyword>
<proteinExistence type="inferred from homology"/>
<evidence type="ECO:0000313" key="12">
    <source>
        <dbReference type="Proteomes" id="UP000242637"/>
    </source>
</evidence>
<feature type="transmembrane region" description="Helical" evidence="10">
    <location>
        <begin position="116"/>
        <end position="134"/>
    </location>
</feature>
<comment type="subcellular location">
    <subcellularLocation>
        <location evidence="1">Cell membrane</location>
        <topology evidence="1">Multi-pass membrane protein</topology>
    </subcellularLocation>
</comment>
<dbReference type="GO" id="GO:0043858">
    <property type="term" value="F:arginine:ornithine antiporter activity"/>
    <property type="evidence" value="ECO:0007669"/>
    <property type="project" value="UniProtKB-UniRule"/>
</dbReference>
<keyword evidence="12" id="KW-1185">Reference proteome</keyword>
<feature type="transmembrane region" description="Helical" evidence="10">
    <location>
        <begin position="164"/>
        <end position="189"/>
    </location>
</feature>
<name>A0A239VG77_9MICO</name>
<evidence type="ECO:0000256" key="4">
    <source>
        <dbReference type="ARBA" id="ARBA00022475"/>
    </source>
</evidence>
<dbReference type="Pfam" id="PF13520">
    <property type="entry name" value="AA_permease_2"/>
    <property type="match status" value="1"/>
</dbReference>
<dbReference type="EMBL" id="LT906453">
    <property type="protein sequence ID" value="SNV20896.1"/>
    <property type="molecule type" value="Genomic_DNA"/>
</dbReference>
<evidence type="ECO:0000256" key="7">
    <source>
        <dbReference type="ARBA" id="ARBA00022989"/>
    </source>
</evidence>
<evidence type="ECO:0000256" key="1">
    <source>
        <dbReference type="ARBA" id="ARBA00004651"/>
    </source>
</evidence>
<sequence length="483" mass="51968">MSTHTADTNNTAPTNIKPDTISVTALTALVIGSMIGGGIFSLPSQMASAAAPGPLIIGWIITGFGMLMLAMVFQRLAISRPEIDAGVYGYAKAGFGNYTGFSSAWGYWLSAWMGNVGYMVLLMAALGVFFPGFGDGNTRQAITVASILVWVYHFLLLRGMREAAFINLVVTIAKILPLLVFIIIAVISFDAGIFSADFWGTADTNLGSTLDQVKSMMLVTVWVFIGVEGASIFSERARTRSDVGKATIIGFVSVLALLLFVNILSYGIVPRTELANLANPSLGRVLTAAVGPWGAKIIAFGLAISLIGALLSWSLMCAEILRAPALDNTFPAWFGKANNNGTPAGAMWLTSICVQLMLIWTLFNSSTYTQLALLASALILLPYLFSATFQLLEAFRAKENRSTAAILVGLLGTIYAFWLLYAAGLTYLLYVGLFYLIGTPFYVVARKKSGLKVFDKIDTIVFLFFLITSIYAIWGLSTGHLSL</sequence>
<dbReference type="NCBIfam" id="TIGR03810">
    <property type="entry name" value="arg_ornith_anti"/>
    <property type="match status" value="1"/>
</dbReference>
<dbReference type="KEGG" id="dco:SAMEA4475696_1120"/>
<dbReference type="PANTHER" id="PTHR42770:SF4">
    <property type="entry name" value="ARGININE_ORNITHINE ANTIPORTER-RELATED"/>
    <property type="match status" value="1"/>
</dbReference>
<dbReference type="AlphaFoldDB" id="A0A239VG77"/>
<feature type="transmembrane region" description="Helical" evidence="10">
    <location>
        <begin position="297"/>
        <end position="321"/>
    </location>
</feature>
<dbReference type="InterPro" id="IPR022461">
    <property type="entry name" value="Arg/Orn_antiprt_ArcD"/>
</dbReference>
<comment type="similarity">
    <text evidence="2">Belongs to the amino acid-polyamine-organocation (APC) superfamily. Basic amino acid/polyamine antiporter (APA) (TC 2.A.3.2) family.</text>
</comment>
<dbReference type="GO" id="GO:1903826">
    <property type="term" value="P:L-arginine transmembrane transport"/>
    <property type="evidence" value="ECO:0007669"/>
    <property type="project" value="InterPro"/>
</dbReference>
<evidence type="ECO:0000256" key="10">
    <source>
        <dbReference type="SAM" id="Phobius"/>
    </source>
</evidence>
<evidence type="ECO:0000256" key="2">
    <source>
        <dbReference type="ARBA" id="ARBA00008220"/>
    </source>
</evidence>
<evidence type="ECO:0000256" key="3">
    <source>
        <dbReference type="ARBA" id="ARBA00022448"/>
    </source>
</evidence>
<feature type="transmembrane region" description="Helical" evidence="10">
    <location>
        <begin position="140"/>
        <end position="157"/>
    </location>
</feature>
<reference evidence="11 12" key="1">
    <citation type="submission" date="2017-06" db="EMBL/GenBank/DDBJ databases">
        <authorList>
            <consortium name="Pathogen Informatics"/>
        </authorList>
    </citation>
    <scope>NUCLEOTIDE SEQUENCE [LARGE SCALE GENOMIC DNA]</scope>
    <source>
        <strain evidence="11 12">NCTC13039</strain>
    </source>
</reference>
<keyword evidence="7 10" id="KW-1133">Transmembrane helix</keyword>
<dbReference type="STRING" id="1121387.GCA_000429885_00968"/>
<feature type="transmembrane region" description="Helical" evidence="10">
    <location>
        <begin position="54"/>
        <end position="73"/>
    </location>
</feature>
<evidence type="ECO:0000256" key="5">
    <source>
        <dbReference type="ARBA" id="ARBA00022692"/>
    </source>
</evidence>
<feature type="transmembrane region" description="Helical" evidence="10">
    <location>
        <begin position="21"/>
        <end position="42"/>
    </location>
</feature>
<dbReference type="PANTHER" id="PTHR42770">
    <property type="entry name" value="AMINO ACID TRANSPORTER-RELATED"/>
    <property type="match status" value="1"/>
</dbReference>
<dbReference type="GO" id="GO:0006527">
    <property type="term" value="P:L-arginine catabolic process"/>
    <property type="evidence" value="ECO:0007669"/>
    <property type="project" value="UniProtKB-UniRule"/>
</dbReference>
<organism evidence="11 12">
    <name type="scientific">Dermatophilus congolensis</name>
    <dbReference type="NCBI Taxonomy" id="1863"/>
    <lineage>
        <taxon>Bacteria</taxon>
        <taxon>Bacillati</taxon>
        <taxon>Actinomycetota</taxon>
        <taxon>Actinomycetes</taxon>
        <taxon>Micrococcales</taxon>
        <taxon>Dermatophilaceae</taxon>
        <taxon>Dermatophilus</taxon>
    </lineage>
</organism>
<evidence type="ECO:0000256" key="6">
    <source>
        <dbReference type="ARBA" id="ARBA00022970"/>
    </source>
</evidence>
<feature type="transmembrane region" description="Helical" evidence="10">
    <location>
        <begin position="369"/>
        <end position="392"/>
    </location>
</feature>
<feature type="transmembrane region" description="Helical" evidence="10">
    <location>
        <begin position="457"/>
        <end position="477"/>
    </location>
</feature>
<feature type="transmembrane region" description="Helical" evidence="10">
    <location>
        <begin position="246"/>
        <end position="269"/>
    </location>
</feature>
<protein>
    <recommendedName>
        <fullName evidence="9">Arginine-ornithine antiporter</fullName>
    </recommendedName>
</protein>
<keyword evidence="4" id="KW-1003">Cell membrane</keyword>
<keyword evidence="5 10" id="KW-0812">Transmembrane</keyword>
<evidence type="ECO:0000256" key="9">
    <source>
        <dbReference type="NCBIfam" id="TIGR03810"/>
    </source>
</evidence>
<evidence type="ECO:0000256" key="8">
    <source>
        <dbReference type="ARBA" id="ARBA00023136"/>
    </source>
</evidence>
<keyword evidence="6" id="KW-0029">Amino-acid transport</keyword>
<dbReference type="InterPro" id="IPR004754">
    <property type="entry name" value="Amino_acid_antiprt"/>
</dbReference>
<accession>A0A239VG77</accession>